<dbReference type="EMBL" id="JAPQEX020000001">
    <property type="protein sequence ID" value="MDG1643634.1"/>
    <property type="molecule type" value="Genomic_DNA"/>
</dbReference>
<dbReference type="EMBL" id="CABGGW010000034">
    <property type="protein sequence ID" value="VUS81925.1"/>
    <property type="molecule type" value="Genomic_DNA"/>
</dbReference>
<organism evidence="4 5">
    <name type="scientific">Klebsiella huaxiensis</name>
    <dbReference type="NCBI Taxonomy" id="2153354"/>
    <lineage>
        <taxon>Bacteria</taxon>
        <taxon>Pseudomonadati</taxon>
        <taxon>Pseudomonadota</taxon>
        <taxon>Gammaproteobacteria</taxon>
        <taxon>Enterobacterales</taxon>
        <taxon>Enterobacteriaceae</taxon>
        <taxon>Klebsiella/Raoultella group</taxon>
        <taxon>Klebsiella</taxon>
    </lineage>
</organism>
<dbReference type="Gene3D" id="2.60.40.3310">
    <property type="match status" value="1"/>
</dbReference>
<feature type="chain" id="PRO_5023024928" evidence="1">
    <location>
        <begin position="21"/>
        <end position="379"/>
    </location>
</feature>
<dbReference type="GO" id="GO:0007155">
    <property type="term" value="P:cell adhesion"/>
    <property type="evidence" value="ECO:0007669"/>
    <property type="project" value="InterPro"/>
</dbReference>
<reference evidence="4 5" key="1">
    <citation type="submission" date="2019-07" db="EMBL/GenBank/DDBJ databases">
        <authorList>
            <person name="Brisse S."/>
            <person name="Rodrigues C."/>
            <person name="Thorpe H."/>
        </authorList>
    </citation>
    <scope>NUCLEOTIDE SEQUENCE [LARGE SCALE GENOMIC DNA]</scope>
    <source>
        <strain evidence="4">SB6422</strain>
    </source>
</reference>
<proteinExistence type="predicted"/>
<keyword evidence="6" id="KW-1185">Reference proteome</keyword>
<accession>A0A564LJW9</accession>
<dbReference type="Proteomes" id="UP000317374">
    <property type="component" value="Unassembled WGS sequence"/>
</dbReference>
<feature type="domain" description="Fimbrial-type adhesion" evidence="2">
    <location>
        <begin position="223"/>
        <end position="379"/>
    </location>
</feature>
<dbReference type="RefSeq" id="WP_112214384.1">
    <property type="nucleotide sequence ID" value="NZ_CABGGQ010000014.1"/>
</dbReference>
<protein>
    <submittedName>
        <fullName evidence="3">Fimbrial protein</fullName>
    </submittedName>
</protein>
<dbReference type="SUPFAM" id="SSF49401">
    <property type="entry name" value="Bacterial adhesins"/>
    <property type="match status" value="1"/>
</dbReference>
<dbReference type="Pfam" id="PF00419">
    <property type="entry name" value="Fimbrial"/>
    <property type="match status" value="1"/>
</dbReference>
<evidence type="ECO:0000256" key="1">
    <source>
        <dbReference type="SAM" id="SignalP"/>
    </source>
</evidence>
<dbReference type="OrthoDB" id="6623750at2"/>
<gene>
    <name evidence="3" type="ORF">OXR69_017400</name>
    <name evidence="4" type="ORF">SB6422_02388</name>
</gene>
<name>A0A564LJW9_9ENTR</name>
<feature type="signal peptide" evidence="1">
    <location>
        <begin position="1"/>
        <end position="20"/>
    </location>
</feature>
<evidence type="ECO:0000313" key="6">
    <source>
        <dbReference type="Proteomes" id="UP001075001"/>
    </source>
</evidence>
<dbReference type="AlphaFoldDB" id="A0A564LJW9"/>
<sequence>MKRSVAGILSGLICAHPALAANISEEVHWFDGDRAGQKAATCLYHTPDRLPFAEIIPLVVDNAQPYGTRLWSWDYATFLPDYTLSCVGSGISNSTPRLRDAAHDNPANRQLCLTVKGGDELMPTTNPGVGIRWHFRTAQGESVKNQPQLSACASLEVSTDSAGRYIFNPRKVATLSAKAELVKTAEVVYGTAISPLTAQSQLWLDTGAAQSSSVNLGLGGITPIAPACRLSTKAYQVEMGRWVIRSQQELPARGAQTPFELQLECTGQVAHLRLRLEDSGTQTSAQQNIVLYRHDDSKSIEGLEIEMLLNGKRIHVGDGTPVDAGAYGSNGQNNSLPVYRTAAPLALTARYVQYAAITSDGKPYTGSIKGKVNIWVTYD</sequence>
<dbReference type="InterPro" id="IPR000259">
    <property type="entry name" value="Adhesion_dom_fimbrial"/>
</dbReference>
<evidence type="ECO:0000313" key="4">
    <source>
        <dbReference type="EMBL" id="VUS81925.1"/>
    </source>
</evidence>
<reference evidence="3" key="2">
    <citation type="submission" date="2023-03" db="EMBL/GenBank/DDBJ databases">
        <title>identification of new KPC variant in Klebsiella huaxiensis from the Hospital Sewage Samples in China.</title>
        <authorList>
            <person name="Wu Y."/>
        </authorList>
    </citation>
    <scope>NUCLEOTIDE SEQUENCE</scope>
    <source>
        <strain evidence="3">ZR-9</strain>
    </source>
</reference>
<evidence type="ECO:0000259" key="2">
    <source>
        <dbReference type="Pfam" id="PF00419"/>
    </source>
</evidence>
<dbReference type="Proteomes" id="UP001075001">
    <property type="component" value="Unassembled WGS sequence"/>
</dbReference>
<dbReference type="InterPro" id="IPR036937">
    <property type="entry name" value="Adhesion_dom_fimbrial_sf"/>
</dbReference>
<evidence type="ECO:0000313" key="3">
    <source>
        <dbReference type="EMBL" id="MDG1643634.1"/>
    </source>
</evidence>
<dbReference type="Gene3D" id="2.60.40.1090">
    <property type="entry name" value="Fimbrial-type adhesion domain"/>
    <property type="match status" value="1"/>
</dbReference>
<keyword evidence="1" id="KW-0732">Signal</keyword>
<dbReference type="InterPro" id="IPR008966">
    <property type="entry name" value="Adhesion_dom_sf"/>
</dbReference>
<evidence type="ECO:0000313" key="5">
    <source>
        <dbReference type="Proteomes" id="UP000317374"/>
    </source>
</evidence>
<dbReference type="GO" id="GO:0009289">
    <property type="term" value="C:pilus"/>
    <property type="evidence" value="ECO:0007669"/>
    <property type="project" value="InterPro"/>
</dbReference>